<accession>A0A8S2B2Q9</accession>
<dbReference type="AlphaFoldDB" id="A0A8S2B2Q9"/>
<sequence length="253" mass="29509">MDRLCERDPWYDEMKNAKKKMDQLEKVGLMEGIPERCPCGGRILVRISENDGDKGKRYYQCDVYKNDGLHIRKLWDKAMEEEVTNLREEIDTHHKKIQSLEYYQQEMRSELKDIIRRIGSQGFRYLGPFIAAGPWFKEIVYSREVLLDADLDEFMFNTRLGREESIYRPFLLRCAAEGHKTARYIESLRRLTQVGPSVEALEMLGEVGMIVNRTFMARFETLQDAIDIADVVESQLEQAYAFLGTLRGDATSK</sequence>
<evidence type="ECO:0008006" key="3">
    <source>
        <dbReference type="Google" id="ProtNLM"/>
    </source>
</evidence>
<protein>
    <recommendedName>
        <fullName evidence="3">Zinc finger GRF-type domain-containing protein</fullName>
    </recommendedName>
</protein>
<name>A0A8S2B2Q9_ARAAE</name>
<dbReference type="EMBL" id="LR999458">
    <property type="protein sequence ID" value="CAE6226355.1"/>
    <property type="molecule type" value="Genomic_DNA"/>
</dbReference>
<keyword evidence="2" id="KW-1185">Reference proteome</keyword>
<gene>
    <name evidence="1" type="ORF">AARE701A_LOCUS20836</name>
</gene>
<reference evidence="1" key="1">
    <citation type="submission" date="2021-01" db="EMBL/GenBank/DDBJ databases">
        <authorList>
            <person name="Bezrukov I."/>
        </authorList>
    </citation>
    <scope>NUCLEOTIDE SEQUENCE</scope>
</reference>
<evidence type="ECO:0000313" key="2">
    <source>
        <dbReference type="Proteomes" id="UP000682877"/>
    </source>
</evidence>
<evidence type="ECO:0000313" key="1">
    <source>
        <dbReference type="EMBL" id="CAE6226355.1"/>
    </source>
</evidence>
<organism evidence="1 2">
    <name type="scientific">Arabidopsis arenosa</name>
    <name type="common">Sand rock-cress</name>
    <name type="synonym">Cardaminopsis arenosa</name>
    <dbReference type="NCBI Taxonomy" id="38785"/>
    <lineage>
        <taxon>Eukaryota</taxon>
        <taxon>Viridiplantae</taxon>
        <taxon>Streptophyta</taxon>
        <taxon>Embryophyta</taxon>
        <taxon>Tracheophyta</taxon>
        <taxon>Spermatophyta</taxon>
        <taxon>Magnoliopsida</taxon>
        <taxon>eudicotyledons</taxon>
        <taxon>Gunneridae</taxon>
        <taxon>Pentapetalae</taxon>
        <taxon>rosids</taxon>
        <taxon>malvids</taxon>
        <taxon>Brassicales</taxon>
        <taxon>Brassicaceae</taxon>
        <taxon>Camelineae</taxon>
        <taxon>Arabidopsis</taxon>
    </lineage>
</organism>
<proteinExistence type="predicted"/>
<dbReference type="Proteomes" id="UP000682877">
    <property type="component" value="Chromosome 8"/>
</dbReference>